<comment type="caution">
    <text evidence="2">The sequence shown here is derived from an EMBL/GenBank/DDBJ whole genome shotgun (WGS) entry which is preliminary data.</text>
</comment>
<protein>
    <submittedName>
        <fullName evidence="2">Uncharacterized protein</fullName>
    </submittedName>
</protein>
<gene>
    <name evidence="2" type="ORF">TWF506_010655</name>
</gene>
<evidence type="ECO:0000256" key="1">
    <source>
        <dbReference type="SAM" id="MobiDB-lite"/>
    </source>
</evidence>
<feature type="region of interest" description="Disordered" evidence="1">
    <location>
        <begin position="19"/>
        <end position="47"/>
    </location>
</feature>
<dbReference type="Proteomes" id="UP001307849">
    <property type="component" value="Unassembled WGS sequence"/>
</dbReference>
<accession>A0AAN8N961</accession>
<evidence type="ECO:0000313" key="3">
    <source>
        <dbReference type="Proteomes" id="UP001307849"/>
    </source>
</evidence>
<proteinExistence type="predicted"/>
<feature type="compositionally biased region" description="Low complexity" evidence="1">
    <location>
        <begin position="29"/>
        <end position="43"/>
    </location>
</feature>
<evidence type="ECO:0000313" key="2">
    <source>
        <dbReference type="EMBL" id="KAK6508570.1"/>
    </source>
</evidence>
<keyword evidence="3" id="KW-1185">Reference proteome</keyword>
<dbReference type="EMBL" id="JAVHJM010000008">
    <property type="protein sequence ID" value="KAK6508570.1"/>
    <property type="molecule type" value="Genomic_DNA"/>
</dbReference>
<organism evidence="2 3">
    <name type="scientific">Arthrobotrys conoides</name>
    <dbReference type="NCBI Taxonomy" id="74498"/>
    <lineage>
        <taxon>Eukaryota</taxon>
        <taxon>Fungi</taxon>
        <taxon>Dikarya</taxon>
        <taxon>Ascomycota</taxon>
        <taxon>Pezizomycotina</taxon>
        <taxon>Orbiliomycetes</taxon>
        <taxon>Orbiliales</taxon>
        <taxon>Orbiliaceae</taxon>
        <taxon>Arthrobotrys</taxon>
    </lineage>
</organism>
<sequence>MNSIDRIEAWLDVAQYANSHDADSPTPGSLSSASQASGKSDYSASSKKARAEKTAGLKAYRVNLGRTVESPVYFANIASLPKDILLPPNVVDIIKRLSESVFDTNFIPLSVKDRLQDISPLEEFPTHIFNIDTALDEQAATLSRHVRAIITEAGAAFDRSDDEAAWYSIVEKVLSFETDAKVPDDPFIPLPHPHFIVTNR</sequence>
<name>A0AAN8N961_9PEZI</name>
<dbReference type="AlphaFoldDB" id="A0AAN8N961"/>
<reference evidence="2 3" key="1">
    <citation type="submission" date="2019-10" db="EMBL/GenBank/DDBJ databases">
        <authorList>
            <person name="Palmer J.M."/>
        </authorList>
    </citation>
    <scope>NUCLEOTIDE SEQUENCE [LARGE SCALE GENOMIC DNA]</scope>
    <source>
        <strain evidence="2 3">TWF506</strain>
    </source>
</reference>